<comment type="caution">
    <text evidence="2">The sequence shown here is derived from an EMBL/GenBank/DDBJ whole genome shotgun (WGS) entry which is preliminary data.</text>
</comment>
<reference evidence="2 3" key="1">
    <citation type="journal article" date="2019" name="Environ. Microbiol.">
        <title>At the nexus of three kingdoms: the genome of the mycorrhizal fungus Gigaspora margarita provides insights into plant, endobacterial and fungal interactions.</title>
        <authorList>
            <person name="Venice F."/>
            <person name="Ghignone S."/>
            <person name="Salvioli di Fossalunga A."/>
            <person name="Amselem J."/>
            <person name="Novero M."/>
            <person name="Xianan X."/>
            <person name="Sedzielewska Toro K."/>
            <person name="Morin E."/>
            <person name="Lipzen A."/>
            <person name="Grigoriev I.V."/>
            <person name="Henrissat B."/>
            <person name="Martin F.M."/>
            <person name="Bonfante P."/>
        </authorList>
    </citation>
    <scope>NUCLEOTIDE SEQUENCE [LARGE SCALE GENOMIC DNA]</scope>
    <source>
        <strain evidence="2 3">BEG34</strain>
    </source>
</reference>
<sequence>MCLKHVRVEDNDDPFESSEVFGTVDDDYFKSDNSSDFSEAFQSDDTEGALKEEISQRNAECDGKKRKDYIGRSLHSSVRSYKS</sequence>
<evidence type="ECO:0000313" key="3">
    <source>
        <dbReference type="Proteomes" id="UP000439903"/>
    </source>
</evidence>
<evidence type="ECO:0000313" key="2">
    <source>
        <dbReference type="EMBL" id="KAF0542485.1"/>
    </source>
</evidence>
<keyword evidence="3" id="KW-1185">Reference proteome</keyword>
<dbReference type="AlphaFoldDB" id="A0A8H4AXL1"/>
<organism evidence="2 3">
    <name type="scientific">Gigaspora margarita</name>
    <dbReference type="NCBI Taxonomy" id="4874"/>
    <lineage>
        <taxon>Eukaryota</taxon>
        <taxon>Fungi</taxon>
        <taxon>Fungi incertae sedis</taxon>
        <taxon>Mucoromycota</taxon>
        <taxon>Glomeromycotina</taxon>
        <taxon>Glomeromycetes</taxon>
        <taxon>Diversisporales</taxon>
        <taxon>Gigasporaceae</taxon>
        <taxon>Gigaspora</taxon>
    </lineage>
</organism>
<gene>
    <name evidence="2" type="ORF">F8M41_004585</name>
</gene>
<dbReference type="Proteomes" id="UP000439903">
    <property type="component" value="Unassembled WGS sequence"/>
</dbReference>
<evidence type="ECO:0000256" key="1">
    <source>
        <dbReference type="SAM" id="MobiDB-lite"/>
    </source>
</evidence>
<feature type="compositionally biased region" description="Basic and acidic residues" evidence="1">
    <location>
        <begin position="48"/>
        <end position="61"/>
    </location>
</feature>
<name>A0A8H4AXL1_GIGMA</name>
<proteinExistence type="predicted"/>
<accession>A0A8H4AXL1</accession>
<feature type="region of interest" description="Disordered" evidence="1">
    <location>
        <begin position="36"/>
        <end position="61"/>
    </location>
</feature>
<dbReference type="EMBL" id="WTPW01000143">
    <property type="protein sequence ID" value="KAF0542485.1"/>
    <property type="molecule type" value="Genomic_DNA"/>
</dbReference>
<protein>
    <submittedName>
        <fullName evidence="2">Uncharacterized protein</fullName>
    </submittedName>
</protein>